<sequence length="318" mass="38140">MFQYIFLTICTKSFNQTDESQIAQSDSLAQYNQKRTSTYTLMDDKNLPFKKRKGLYVFWKTTESCHSKPIFLENNDTKDNFSERDCENIKVKCKDTSQNINNDNEKNPRTGDDWKLLVQTLERKIKEWNDEDGKVKRDNFKIVNATVPKELAIYKSTRIKIAGYFHKFNIKSEDEYIEIKNFIENQQNIKKEEKLLYDQIHFFKLCIDYISNMASSTKVQYLYHTSFLISIYGKMYERLDFLYTEFNLIKKIGILNNILQMRCINSSQNHEIKPLRKIEIKIKSLYRYLKKLRKDCKIIVSNLEDVRTENEKNHYWSK</sequence>
<evidence type="ECO:0000313" key="3">
    <source>
        <dbReference type="Proteomes" id="UP001334084"/>
    </source>
</evidence>
<evidence type="ECO:0000256" key="1">
    <source>
        <dbReference type="SAM" id="Coils"/>
    </source>
</evidence>
<keyword evidence="1" id="KW-0175">Coiled coil</keyword>
<reference evidence="2" key="1">
    <citation type="journal article" date="2024" name="BMC Genomics">
        <title>Functional annotation of a divergent genome using sequence and structure-based similarity.</title>
        <authorList>
            <person name="Svedberg D."/>
            <person name="Winiger R.R."/>
            <person name="Berg A."/>
            <person name="Sharma H."/>
            <person name="Tellgren-Roth C."/>
            <person name="Debrunner-Vossbrinck B.A."/>
            <person name="Vossbrinck C.R."/>
            <person name="Barandun J."/>
        </authorList>
    </citation>
    <scope>NUCLEOTIDE SEQUENCE</scope>
    <source>
        <strain evidence="2">Illinois isolate</strain>
    </source>
</reference>
<gene>
    <name evidence="2" type="ORF">VNE69_06199</name>
</gene>
<organism evidence="2 3">
    <name type="scientific">Vairimorpha necatrix</name>
    <dbReference type="NCBI Taxonomy" id="6039"/>
    <lineage>
        <taxon>Eukaryota</taxon>
        <taxon>Fungi</taxon>
        <taxon>Fungi incertae sedis</taxon>
        <taxon>Microsporidia</taxon>
        <taxon>Nosematidae</taxon>
        <taxon>Vairimorpha</taxon>
    </lineage>
</organism>
<proteinExistence type="predicted"/>
<dbReference type="KEGG" id="vnx:VNE69_06199"/>
<accession>A0AAX4JDC9</accession>
<dbReference type="EMBL" id="CP142731">
    <property type="protein sequence ID" value="WUR03886.1"/>
    <property type="molecule type" value="Genomic_DNA"/>
</dbReference>
<feature type="coiled-coil region" evidence="1">
    <location>
        <begin position="275"/>
        <end position="309"/>
    </location>
</feature>
<dbReference type="GeneID" id="90541696"/>
<keyword evidence="3" id="KW-1185">Reference proteome</keyword>
<dbReference type="Proteomes" id="UP001334084">
    <property type="component" value="Chromosome 6"/>
</dbReference>
<dbReference type="RefSeq" id="XP_065330031.1">
    <property type="nucleotide sequence ID" value="XM_065473959.1"/>
</dbReference>
<protein>
    <submittedName>
        <fullName evidence="2">Uncharacterized protein</fullName>
    </submittedName>
</protein>
<name>A0AAX4JDC9_9MICR</name>
<dbReference type="AlphaFoldDB" id="A0AAX4JDC9"/>
<evidence type="ECO:0000313" key="2">
    <source>
        <dbReference type="EMBL" id="WUR03886.1"/>
    </source>
</evidence>